<dbReference type="Proteomes" id="UP000824469">
    <property type="component" value="Unassembled WGS sequence"/>
</dbReference>
<comment type="caution">
    <text evidence="1">The sequence shown here is derived from an EMBL/GenBank/DDBJ whole genome shotgun (WGS) entry which is preliminary data.</text>
</comment>
<keyword evidence="2" id="KW-1185">Reference proteome</keyword>
<feature type="non-terminal residue" evidence="1">
    <location>
        <position position="1"/>
    </location>
</feature>
<gene>
    <name evidence="1" type="ORF">KI387_016037</name>
</gene>
<dbReference type="AlphaFoldDB" id="A0AA38GGU0"/>
<organism evidence="1 2">
    <name type="scientific">Taxus chinensis</name>
    <name type="common">Chinese yew</name>
    <name type="synonym">Taxus wallichiana var. chinensis</name>
    <dbReference type="NCBI Taxonomy" id="29808"/>
    <lineage>
        <taxon>Eukaryota</taxon>
        <taxon>Viridiplantae</taxon>
        <taxon>Streptophyta</taxon>
        <taxon>Embryophyta</taxon>
        <taxon>Tracheophyta</taxon>
        <taxon>Spermatophyta</taxon>
        <taxon>Pinopsida</taxon>
        <taxon>Pinidae</taxon>
        <taxon>Conifers II</taxon>
        <taxon>Cupressales</taxon>
        <taxon>Taxaceae</taxon>
        <taxon>Taxus</taxon>
    </lineage>
</organism>
<dbReference type="EMBL" id="JAHRHJ020000003">
    <property type="protein sequence ID" value="KAH9321398.1"/>
    <property type="molecule type" value="Genomic_DNA"/>
</dbReference>
<evidence type="ECO:0000313" key="1">
    <source>
        <dbReference type="EMBL" id="KAH9321398.1"/>
    </source>
</evidence>
<reference evidence="1 2" key="1">
    <citation type="journal article" date="2021" name="Nat. Plants">
        <title>The Taxus genome provides insights into paclitaxel biosynthesis.</title>
        <authorList>
            <person name="Xiong X."/>
            <person name="Gou J."/>
            <person name="Liao Q."/>
            <person name="Li Y."/>
            <person name="Zhou Q."/>
            <person name="Bi G."/>
            <person name="Li C."/>
            <person name="Du R."/>
            <person name="Wang X."/>
            <person name="Sun T."/>
            <person name="Guo L."/>
            <person name="Liang H."/>
            <person name="Lu P."/>
            <person name="Wu Y."/>
            <person name="Zhang Z."/>
            <person name="Ro D.K."/>
            <person name="Shang Y."/>
            <person name="Huang S."/>
            <person name="Yan J."/>
        </authorList>
    </citation>
    <scope>NUCLEOTIDE SEQUENCE [LARGE SCALE GENOMIC DNA]</scope>
    <source>
        <strain evidence="1">Ta-2019</strain>
    </source>
</reference>
<evidence type="ECO:0000313" key="2">
    <source>
        <dbReference type="Proteomes" id="UP000824469"/>
    </source>
</evidence>
<accession>A0AA38GGU0</accession>
<proteinExistence type="predicted"/>
<sequence length="179" mass="21109">CLNPIRVNLTPSVPEWMMEHVKVHYREVSDKDEPSRNMIDISWLMKEMRLTPSDAMVKIPDNLTFHNIRSHHMVSKGRQGNMECGDSTLYATVELPITKINRANSYIHFVVVPDLIYYHIMYMLNEGYLAWNLDFGVELGIAFHWKYSIEQRYLEAYFSENFVDENESLSFLIELKNVK</sequence>
<name>A0AA38GGU0_TAXCH</name>
<protein>
    <submittedName>
        <fullName evidence="1">Uncharacterized protein</fullName>
    </submittedName>
</protein>
<feature type="non-terminal residue" evidence="1">
    <location>
        <position position="179"/>
    </location>
</feature>